<gene>
    <name evidence="1" type="ORF">KILIM_002_00060</name>
</gene>
<proteinExistence type="predicted"/>
<name>K6X5G9_9MICO</name>
<organism evidence="1 2">
    <name type="scientific">Kineosphaera limosa NBRC 100340</name>
    <dbReference type="NCBI Taxonomy" id="1184609"/>
    <lineage>
        <taxon>Bacteria</taxon>
        <taxon>Bacillati</taxon>
        <taxon>Actinomycetota</taxon>
        <taxon>Actinomycetes</taxon>
        <taxon>Micrococcales</taxon>
        <taxon>Dermatophilaceae</taxon>
        <taxon>Kineosphaera</taxon>
    </lineage>
</organism>
<dbReference type="EMBL" id="BAHD01000002">
    <property type="protein sequence ID" value="GAB94049.1"/>
    <property type="molecule type" value="Genomic_DNA"/>
</dbReference>
<accession>K6X5G9</accession>
<dbReference type="AlphaFoldDB" id="K6X5G9"/>
<comment type="caution">
    <text evidence="1">The sequence shown here is derived from an EMBL/GenBank/DDBJ whole genome shotgun (WGS) entry which is preliminary data.</text>
</comment>
<reference evidence="1 2" key="1">
    <citation type="submission" date="2012-08" db="EMBL/GenBank/DDBJ databases">
        <title>Whole genome shotgun sequence of Kineosphaera limosa NBRC 100340.</title>
        <authorList>
            <person name="Yoshida I."/>
            <person name="Isaki S."/>
            <person name="Hosoyama A."/>
            <person name="Tsuchikane K."/>
            <person name="Katsumata H."/>
            <person name="Ando Y."/>
            <person name="Ohji S."/>
            <person name="Hamada M."/>
            <person name="Tamura T."/>
            <person name="Yamazoe A."/>
            <person name="Yamazaki S."/>
            <person name="Fujita N."/>
        </authorList>
    </citation>
    <scope>NUCLEOTIDE SEQUENCE [LARGE SCALE GENOMIC DNA]</scope>
    <source>
        <strain evidence="1 2">NBRC 100340</strain>
    </source>
</reference>
<protein>
    <submittedName>
        <fullName evidence="1">Uncharacterized protein</fullName>
    </submittedName>
</protein>
<evidence type="ECO:0000313" key="2">
    <source>
        <dbReference type="Proteomes" id="UP000008366"/>
    </source>
</evidence>
<keyword evidence="2" id="KW-1185">Reference proteome</keyword>
<dbReference type="STRING" id="1184609.KILIM_002_00060"/>
<sequence>MWDWTQHDKGMLEGHVVGLRADASKGDPASTCRASDRHRAVTDLCERRDKP</sequence>
<dbReference type="Proteomes" id="UP000008366">
    <property type="component" value="Unassembled WGS sequence"/>
</dbReference>
<evidence type="ECO:0000313" key="1">
    <source>
        <dbReference type="EMBL" id="GAB94049.1"/>
    </source>
</evidence>